<dbReference type="PANTHER" id="PTHR38248">
    <property type="entry name" value="FUNK1 6"/>
    <property type="match status" value="1"/>
</dbReference>
<comment type="caution">
    <text evidence="3">The sequence shown here is derived from an EMBL/GenBank/DDBJ whole genome shotgun (WGS) entry which is preliminary data.</text>
</comment>
<dbReference type="SUPFAM" id="SSF56112">
    <property type="entry name" value="Protein kinase-like (PK-like)"/>
    <property type="match status" value="1"/>
</dbReference>
<dbReference type="PROSITE" id="PS00109">
    <property type="entry name" value="PROTEIN_KINASE_TYR"/>
    <property type="match status" value="1"/>
</dbReference>
<dbReference type="OrthoDB" id="2802734at2759"/>
<sequence>MEKGRTQCITATEHLNELIPGDDLPDDFPLYDFTKIPESAFKAGHEKRLYPYLCEAINTATDDSRLQIRDTGDWPEKGDGSIISQKRPDLGMYESGTLQQHELTKKDRKRSTANKKRFKWASRLQWALLRVFIEVKTYTDQTAPFFGSDSDASRMSRGQIAEYIAEIMVRQHRTHVYCVTIRKNTALFMLCDRAGIVACHEFDYIQDPRTFLTFFYRLGRMSDAQLGFDTTVRPVVADHPDLTALAAFKKTIKLPHHQRYYTEAFESGAAWPIQHVTVTEGQKKYRYLIGRPRHITTSPFGRGTKGYVAYDPVNNVLVFYKTYWRPDTKGITPESDIYRTLNAKGVSNVATLLCGGDVSSDSPSDDGATTVLQRTRAQKYLPRHQTPRVHHRLVLKEVARPLEEYENSFELCRATYGALCGHESAYSKAGILHRDVSSGNILIDDSAVDANGKPQPRGMLNDWDMSKTEEQLREGPSQGGRSGTWIFMSGLLLNYPRKPFELSDDMESFIHVLLWNSLRFHEHTFTGRDVELSSLVHSNYEAYHDQGADIFGPKEKMTTLQAGIVRWNVNQQICPAFHQLIIDLIALCKTHYDAVDYTALEKYGAQKDLPSGQADEALIDVAAATAGLQPPRRRSNKASVRTVAPAVVFPPPEPLLASHDELMEVLFNAISRADLRWREKDKIADQLKRLRLPGMKETSKPSSVPQSPRLPGSTAGRKRKAAVQPAEPGRASVKQKMADQSSKSRRTADSRSWSNLAELKRG</sequence>
<dbReference type="Gene3D" id="1.10.510.10">
    <property type="entry name" value="Transferase(Phosphotransferase) domain 1"/>
    <property type="match status" value="1"/>
</dbReference>
<dbReference type="EMBL" id="RWJN01000432">
    <property type="protein sequence ID" value="TCD61770.1"/>
    <property type="molecule type" value="Genomic_DNA"/>
</dbReference>
<dbReference type="InterPro" id="IPR040976">
    <property type="entry name" value="Pkinase_fungal"/>
</dbReference>
<dbReference type="GO" id="GO:0004672">
    <property type="term" value="F:protein kinase activity"/>
    <property type="evidence" value="ECO:0007669"/>
    <property type="project" value="InterPro"/>
</dbReference>
<feature type="region of interest" description="Disordered" evidence="1">
    <location>
        <begin position="691"/>
        <end position="762"/>
    </location>
</feature>
<gene>
    <name evidence="3" type="ORF">EIP91_007972</name>
</gene>
<keyword evidence="4" id="KW-1185">Reference proteome</keyword>
<evidence type="ECO:0000259" key="2">
    <source>
        <dbReference type="Pfam" id="PF17667"/>
    </source>
</evidence>
<organism evidence="3 4">
    <name type="scientific">Steccherinum ochraceum</name>
    <dbReference type="NCBI Taxonomy" id="92696"/>
    <lineage>
        <taxon>Eukaryota</taxon>
        <taxon>Fungi</taxon>
        <taxon>Dikarya</taxon>
        <taxon>Basidiomycota</taxon>
        <taxon>Agaricomycotina</taxon>
        <taxon>Agaricomycetes</taxon>
        <taxon>Polyporales</taxon>
        <taxon>Steccherinaceae</taxon>
        <taxon>Steccherinum</taxon>
    </lineage>
</organism>
<dbReference type="Proteomes" id="UP000292702">
    <property type="component" value="Unassembled WGS sequence"/>
</dbReference>
<dbReference type="PANTHER" id="PTHR38248:SF2">
    <property type="entry name" value="FUNK1 11"/>
    <property type="match status" value="1"/>
</dbReference>
<dbReference type="AlphaFoldDB" id="A0A4R0R3I7"/>
<feature type="domain" description="Fungal-type protein kinase" evidence="2">
    <location>
        <begin position="152"/>
        <end position="515"/>
    </location>
</feature>
<dbReference type="InterPro" id="IPR011009">
    <property type="entry name" value="Kinase-like_dom_sf"/>
</dbReference>
<evidence type="ECO:0000313" key="3">
    <source>
        <dbReference type="EMBL" id="TCD61770.1"/>
    </source>
</evidence>
<protein>
    <recommendedName>
        <fullName evidence="2">Fungal-type protein kinase domain-containing protein</fullName>
    </recommendedName>
</protein>
<proteinExistence type="predicted"/>
<reference evidence="3 4" key="1">
    <citation type="submission" date="2018-11" db="EMBL/GenBank/DDBJ databases">
        <title>Genome assembly of Steccherinum ochraceum LE-BIN_3174, the white-rot fungus of the Steccherinaceae family (The Residual Polyporoid clade, Polyporales, Basidiomycota).</title>
        <authorList>
            <person name="Fedorova T.V."/>
            <person name="Glazunova O.A."/>
            <person name="Landesman E.O."/>
            <person name="Moiseenko K.V."/>
            <person name="Psurtseva N.V."/>
            <person name="Savinova O.S."/>
            <person name="Shakhova N.V."/>
            <person name="Tyazhelova T.V."/>
            <person name="Vasina D.V."/>
        </authorList>
    </citation>
    <scope>NUCLEOTIDE SEQUENCE [LARGE SCALE GENOMIC DNA]</scope>
    <source>
        <strain evidence="3 4">LE-BIN_3174</strain>
    </source>
</reference>
<evidence type="ECO:0000256" key="1">
    <source>
        <dbReference type="SAM" id="MobiDB-lite"/>
    </source>
</evidence>
<name>A0A4R0R3I7_9APHY</name>
<dbReference type="STRING" id="92696.A0A4R0R3I7"/>
<accession>A0A4R0R3I7</accession>
<dbReference type="InterPro" id="IPR008266">
    <property type="entry name" value="Tyr_kinase_AS"/>
</dbReference>
<evidence type="ECO:0000313" key="4">
    <source>
        <dbReference type="Proteomes" id="UP000292702"/>
    </source>
</evidence>
<dbReference type="Pfam" id="PF17667">
    <property type="entry name" value="Pkinase_fungal"/>
    <property type="match status" value="1"/>
</dbReference>